<proteinExistence type="inferred from homology"/>
<protein>
    <recommendedName>
        <fullName evidence="12">Calcium uniporter protein C-terminal domain-containing protein</fullName>
    </recommendedName>
</protein>
<keyword evidence="14" id="KW-1185">Reference proteome</keyword>
<dbReference type="InterPro" id="IPR039055">
    <property type="entry name" value="MCU_fam"/>
</dbReference>
<dbReference type="PANTHER" id="PTHR13462">
    <property type="entry name" value="CALCIUM UNIPORTER PROTEIN, MITOCHONDRIAL"/>
    <property type="match status" value="1"/>
</dbReference>
<evidence type="ECO:0000256" key="3">
    <source>
        <dbReference type="ARBA" id="ARBA00022448"/>
    </source>
</evidence>
<comment type="caution">
    <text evidence="13">The sequence shown here is derived from an EMBL/GenBank/DDBJ whole genome shotgun (WGS) entry which is preliminary data.</text>
</comment>
<dbReference type="PANTHER" id="PTHR13462:SF31">
    <property type="entry name" value="CALCIUM UNIPORTER PROTEIN 1, MITOCHONDRIAL"/>
    <property type="match status" value="1"/>
</dbReference>
<dbReference type="GO" id="GO:0005262">
    <property type="term" value="F:calcium channel activity"/>
    <property type="evidence" value="ECO:0007669"/>
    <property type="project" value="TreeGrafter"/>
</dbReference>
<organism evidence="13 14">
    <name type="scientific">Platanthera zijinensis</name>
    <dbReference type="NCBI Taxonomy" id="2320716"/>
    <lineage>
        <taxon>Eukaryota</taxon>
        <taxon>Viridiplantae</taxon>
        <taxon>Streptophyta</taxon>
        <taxon>Embryophyta</taxon>
        <taxon>Tracheophyta</taxon>
        <taxon>Spermatophyta</taxon>
        <taxon>Magnoliopsida</taxon>
        <taxon>Liliopsida</taxon>
        <taxon>Asparagales</taxon>
        <taxon>Orchidaceae</taxon>
        <taxon>Orchidoideae</taxon>
        <taxon>Orchideae</taxon>
        <taxon>Orchidinae</taxon>
        <taxon>Platanthera</taxon>
    </lineage>
</organism>
<evidence type="ECO:0000256" key="6">
    <source>
        <dbReference type="ARBA" id="ARBA00022837"/>
    </source>
</evidence>
<keyword evidence="6" id="KW-0106">Calcium</keyword>
<evidence type="ECO:0000256" key="9">
    <source>
        <dbReference type="ARBA" id="ARBA00023136"/>
    </source>
</evidence>
<evidence type="ECO:0000256" key="7">
    <source>
        <dbReference type="ARBA" id="ARBA00022989"/>
    </source>
</evidence>
<evidence type="ECO:0000313" key="14">
    <source>
        <dbReference type="Proteomes" id="UP001418222"/>
    </source>
</evidence>
<feature type="domain" description="Calcium uniporter protein C-terminal" evidence="12">
    <location>
        <begin position="159"/>
        <end position="336"/>
    </location>
</feature>
<keyword evidence="5 11" id="KW-0812">Transmembrane</keyword>
<dbReference type="GO" id="GO:1990246">
    <property type="term" value="C:uniplex complex"/>
    <property type="evidence" value="ECO:0007669"/>
    <property type="project" value="TreeGrafter"/>
</dbReference>
<evidence type="ECO:0000256" key="11">
    <source>
        <dbReference type="SAM" id="Phobius"/>
    </source>
</evidence>
<comment type="subcellular location">
    <subcellularLocation>
        <location evidence="1">Membrane</location>
        <topology evidence="1">Multi-pass membrane protein</topology>
    </subcellularLocation>
</comment>
<comment type="similarity">
    <text evidence="2">Belongs to the MCU (TC 1.A.77) family.</text>
</comment>
<keyword evidence="7 11" id="KW-1133">Transmembrane helix</keyword>
<evidence type="ECO:0000259" key="12">
    <source>
        <dbReference type="Pfam" id="PF04678"/>
    </source>
</evidence>
<gene>
    <name evidence="13" type="ORF">KSP39_PZI013084</name>
</gene>
<name>A0AAP0G3A9_9ASPA</name>
<dbReference type="EMBL" id="JBBWWQ010000011">
    <property type="protein sequence ID" value="KAK8935326.1"/>
    <property type="molecule type" value="Genomic_DNA"/>
</dbReference>
<dbReference type="GO" id="GO:0015292">
    <property type="term" value="F:uniporter activity"/>
    <property type="evidence" value="ECO:0007669"/>
    <property type="project" value="TreeGrafter"/>
</dbReference>
<dbReference type="GO" id="GO:0051560">
    <property type="term" value="P:mitochondrial calcium ion homeostasis"/>
    <property type="evidence" value="ECO:0007669"/>
    <property type="project" value="InterPro"/>
</dbReference>
<evidence type="ECO:0000313" key="13">
    <source>
        <dbReference type="EMBL" id="KAK8935326.1"/>
    </source>
</evidence>
<keyword evidence="8" id="KW-0406">Ion transport</keyword>
<evidence type="ECO:0000256" key="2">
    <source>
        <dbReference type="ARBA" id="ARBA00005653"/>
    </source>
</evidence>
<dbReference type="GO" id="GO:0036444">
    <property type="term" value="P:calcium import into the mitochondrion"/>
    <property type="evidence" value="ECO:0007669"/>
    <property type="project" value="TreeGrafter"/>
</dbReference>
<dbReference type="AlphaFoldDB" id="A0AAP0G3A9"/>
<feature type="region of interest" description="Disordered" evidence="10">
    <location>
        <begin position="92"/>
        <end position="111"/>
    </location>
</feature>
<evidence type="ECO:0000256" key="4">
    <source>
        <dbReference type="ARBA" id="ARBA00022568"/>
    </source>
</evidence>
<feature type="transmembrane region" description="Helical" evidence="11">
    <location>
        <begin position="278"/>
        <end position="298"/>
    </location>
</feature>
<dbReference type="Proteomes" id="UP001418222">
    <property type="component" value="Unassembled WGS sequence"/>
</dbReference>
<reference evidence="13 14" key="1">
    <citation type="journal article" date="2022" name="Nat. Plants">
        <title>Genomes of leafy and leafless Platanthera orchids illuminate the evolution of mycoheterotrophy.</title>
        <authorList>
            <person name="Li M.H."/>
            <person name="Liu K.W."/>
            <person name="Li Z."/>
            <person name="Lu H.C."/>
            <person name="Ye Q.L."/>
            <person name="Zhang D."/>
            <person name="Wang J.Y."/>
            <person name="Li Y.F."/>
            <person name="Zhong Z.M."/>
            <person name="Liu X."/>
            <person name="Yu X."/>
            <person name="Liu D.K."/>
            <person name="Tu X.D."/>
            <person name="Liu B."/>
            <person name="Hao Y."/>
            <person name="Liao X.Y."/>
            <person name="Jiang Y.T."/>
            <person name="Sun W.H."/>
            <person name="Chen J."/>
            <person name="Chen Y.Q."/>
            <person name="Ai Y."/>
            <person name="Zhai J.W."/>
            <person name="Wu S.S."/>
            <person name="Zhou Z."/>
            <person name="Hsiao Y.Y."/>
            <person name="Wu W.L."/>
            <person name="Chen Y.Y."/>
            <person name="Lin Y.F."/>
            <person name="Hsu J.L."/>
            <person name="Li C.Y."/>
            <person name="Wang Z.W."/>
            <person name="Zhao X."/>
            <person name="Zhong W.Y."/>
            <person name="Ma X.K."/>
            <person name="Ma L."/>
            <person name="Huang J."/>
            <person name="Chen G.Z."/>
            <person name="Huang M.Z."/>
            <person name="Huang L."/>
            <person name="Peng D.H."/>
            <person name="Luo Y.B."/>
            <person name="Zou S.Q."/>
            <person name="Chen S.P."/>
            <person name="Lan S."/>
            <person name="Tsai W.C."/>
            <person name="Van de Peer Y."/>
            <person name="Liu Z.J."/>
        </authorList>
    </citation>
    <scope>NUCLEOTIDE SEQUENCE [LARGE SCALE GENOMIC DNA]</scope>
    <source>
        <strain evidence="13">Lor287</strain>
    </source>
</reference>
<keyword evidence="3" id="KW-0813">Transport</keyword>
<evidence type="ECO:0000256" key="10">
    <source>
        <dbReference type="SAM" id="MobiDB-lite"/>
    </source>
</evidence>
<evidence type="ECO:0000256" key="5">
    <source>
        <dbReference type="ARBA" id="ARBA00022692"/>
    </source>
</evidence>
<evidence type="ECO:0000256" key="8">
    <source>
        <dbReference type="ARBA" id="ARBA00023065"/>
    </source>
</evidence>
<dbReference type="Pfam" id="PF04678">
    <property type="entry name" value="MCU"/>
    <property type="match status" value="1"/>
</dbReference>
<sequence length="363" mass="40899">MAFRRTLVRSFFDAAKTCSGQIRSGFAAAADVSSGRISVLRRIFPDAGNRGIQWRPIAQAAVPPDRIPMPSGIKLFDRFSWPAADNLRRDMLALPPPPPICSEGKEREREGMRMTVKDARKVLKASQMELVRSRMREIPKSAISSSEFLRICSEVSSVDQGLDLARSLDDSGAVIAIGNVVFLRPDQMNTESNTQSVFLSCFSILQLAKAIENIIPMSLSSVHDPRKEELAELEQKKAMIDKLAEAGARRELWCGLGFLAAQTAAFMRLTFWELSWDVMEPICFYVTSFYFMAGYVFFMRTSTDPSFEGFFSRRFAAKQRRLMKAHDFDLRRFNELRGVTCSCTAPMPEFEIDPMASPCCECK</sequence>
<evidence type="ECO:0000256" key="1">
    <source>
        <dbReference type="ARBA" id="ARBA00004141"/>
    </source>
</evidence>
<keyword evidence="4" id="KW-0109">Calcium transport</keyword>
<accession>A0AAP0G3A9</accession>
<dbReference type="InterPro" id="IPR006769">
    <property type="entry name" value="MCU_C"/>
</dbReference>
<keyword evidence="9 11" id="KW-0472">Membrane</keyword>